<accession>A0A942E994</accession>
<proteinExistence type="predicted"/>
<dbReference type="EMBL" id="JAGXTP010000001">
    <property type="protein sequence ID" value="MBS3847680.1"/>
    <property type="molecule type" value="Genomic_DNA"/>
</dbReference>
<gene>
    <name evidence="1" type="ORF">KD146_03110</name>
</gene>
<dbReference type="AlphaFoldDB" id="A0A942E994"/>
<evidence type="ECO:0000313" key="1">
    <source>
        <dbReference type="EMBL" id="MBS3847680.1"/>
    </source>
</evidence>
<evidence type="ECO:0000313" key="2">
    <source>
        <dbReference type="Proteomes" id="UP000678281"/>
    </source>
</evidence>
<protein>
    <submittedName>
        <fullName evidence="1">Uncharacterized protein</fullName>
    </submittedName>
</protein>
<comment type="caution">
    <text evidence="1">The sequence shown here is derived from an EMBL/GenBank/DDBJ whole genome shotgun (WGS) entry which is preliminary data.</text>
</comment>
<dbReference type="Proteomes" id="UP000678281">
    <property type="component" value="Unassembled WGS sequence"/>
</dbReference>
<dbReference type="RefSeq" id="WP_212657284.1">
    <property type="nucleotide sequence ID" value="NZ_JAGXTP010000001.1"/>
</dbReference>
<name>A0A942E994_9HYPH</name>
<organism evidence="1 2">
    <name type="scientific">Devosia litorisediminis</name>
    <dbReference type="NCBI Taxonomy" id="2829817"/>
    <lineage>
        <taxon>Bacteria</taxon>
        <taxon>Pseudomonadati</taxon>
        <taxon>Pseudomonadota</taxon>
        <taxon>Alphaproteobacteria</taxon>
        <taxon>Hyphomicrobiales</taxon>
        <taxon>Devosiaceae</taxon>
        <taxon>Devosia</taxon>
    </lineage>
</organism>
<keyword evidence="2" id="KW-1185">Reference proteome</keyword>
<reference evidence="1" key="1">
    <citation type="submission" date="2021-04" db="EMBL/GenBank/DDBJ databases">
        <title>Devosia litorisediminis sp. nov., isolated from a sand dune.</title>
        <authorList>
            <person name="Park S."/>
            <person name="Yoon J.-H."/>
        </authorList>
    </citation>
    <scope>NUCLEOTIDE SEQUENCE</scope>
    <source>
        <strain evidence="1">BSSL-BM10</strain>
    </source>
</reference>
<sequence>MTTEAETELLAELTAVVSDLHSAGMDDGEAMFLLGSGADRLCTIRDTQSWAGFKSTLTDADIIALLQQIDAEGNSSVHAEKGRHAYALQALALSLASTNAQQDTTKAGAALLDQVIEAALKNYRTQAKPS</sequence>